<feature type="compositionally biased region" description="Polar residues" evidence="1">
    <location>
        <begin position="49"/>
        <end position="65"/>
    </location>
</feature>
<name>A0A815ZG90_9BILA</name>
<gene>
    <name evidence="3" type="ORF">SEV965_LOCUS39978</name>
</gene>
<evidence type="ECO:0000313" key="4">
    <source>
        <dbReference type="Proteomes" id="UP000663889"/>
    </source>
</evidence>
<comment type="caution">
    <text evidence="3">The sequence shown here is derived from an EMBL/GenBank/DDBJ whole genome shotgun (WGS) entry which is preliminary data.</text>
</comment>
<feature type="transmembrane region" description="Helical" evidence="2">
    <location>
        <begin position="12"/>
        <end position="34"/>
    </location>
</feature>
<organism evidence="3 4">
    <name type="scientific">Rotaria sordida</name>
    <dbReference type="NCBI Taxonomy" id="392033"/>
    <lineage>
        <taxon>Eukaryota</taxon>
        <taxon>Metazoa</taxon>
        <taxon>Spiralia</taxon>
        <taxon>Gnathifera</taxon>
        <taxon>Rotifera</taxon>
        <taxon>Eurotatoria</taxon>
        <taxon>Bdelloidea</taxon>
        <taxon>Philodinida</taxon>
        <taxon>Philodinidae</taxon>
        <taxon>Rotaria</taxon>
    </lineage>
</organism>
<evidence type="ECO:0000256" key="2">
    <source>
        <dbReference type="SAM" id="Phobius"/>
    </source>
</evidence>
<dbReference type="Proteomes" id="UP000663889">
    <property type="component" value="Unassembled WGS sequence"/>
</dbReference>
<protein>
    <submittedName>
        <fullName evidence="3">Uncharacterized protein</fullName>
    </submittedName>
</protein>
<keyword evidence="2" id="KW-0472">Membrane</keyword>
<keyword evidence="2" id="KW-0812">Transmembrane</keyword>
<dbReference type="AlphaFoldDB" id="A0A815ZG90"/>
<feature type="non-terminal residue" evidence="3">
    <location>
        <position position="1"/>
    </location>
</feature>
<proteinExistence type="predicted"/>
<accession>A0A815ZG90</accession>
<sequence length="65" mass="7382">SSSSVCRLLRLAFKLSNFLGFNFHVIGFILLCFIDDDDDNNNNNTNNNETSQLTMTTTINRSRHA</sequence>
<evidence type="ECO:0000256" key="1">
    <source>
        <dbReference type="SAM" id="MobiDB-lite"/>
    </source>
</evidence>
<keyword evidence="2" id="KW-1133">Transmembrane helix</keyword>
<feature type="region of interest" description="Disordered" evidence="1">
    <location>
        <begin position="43"/>
        <end position="65"/>
    </location>
</feature>
<dbReference type="EMBL" id="CAJNOU010020176">
    <property type="protein sequence ID" value="CAF1584694.1"/>
    <property type="molecule type" value="Genomic_DNA"/>
</dbReference>
<feature type="non-terminal residue" evidence="3">
    <location>
        <position position="65"/>
    </location>
</feature>
<evidence type="ECO:0000313" key="3">
    <source>
        <dbReference type="EMBL" id="CAF1584694.1"/>
    </source>
</evidence>
<reference evidence="3" key="1">
    <citation type="submission" date="2021-02" db="EMBL/GenBank/DDBJ databases">
        <authorList>
            <person name="Nowell W R."/>
        </authorList>
    </citation>
    <scope>NUCLEOTIDE SEQUENCE</scope>
</reference>